<evidence type="ECO:0000259" key="3">
    <source>
        <dbReference type="Pfam" id="PF02900"/>
    </source>
</evidence>
<dbReference type="Proteomes" id="UP001243364">
    <property type="component" value="Unassembled WGS sequence"/>
</dbReference>
<feature type="compositionally biased region" description="Low complexity" evidence="2">
    <location>
        <begin position="294"/>
        <end position="304"/>
    </location>
</feature>
<evidence type="ECO:0000256" key="2">
    <source>
        <dbReference type="SAM" id="MobiDB-lite"/>
    </source>
</evidence>
<feature type="domain" description="Extradiol ring-cleavage dioxygenase class III enzyme subunit B" evidence="3">
    <location>
        <begin position="9"/>
        <end position="271"/>
    </location>
</feature>
<keyword evidence="5" id="KW-1185">Reference proteome</keyword>
<name>A0ABU0QCA3_STRAH</name>
<protein>
    <submittedName>
        <fullName evidence="4">3,4-dihydroxyphenylacetate 2,3-dioxygenase</fullName>
        <ecNumber evidence="4">1.13.11.15</ecNumber>
    </submittedName>
</protein>
<dbReference type="Pfam" id="PF02900">
    <property type="entry name" value="LigB"/>
    <property type="match status" value="1"/>
</dbReference>
<keyword evidence="1 4" id="KW-0560">Oxidoreductase</keyword>
<dbReference type="EC" id="1.13.11.15" evidence="4"/>
<dbReference type="EMBL" id="JAUSYA010000001">
    <property type="protein sequence ID" value="MDQ0687806.1"/>
    <property type="molecule type" value="Genomic_DNA"/>
</dbReference>
<dbReference type="PANTHER" id="PTHR30096:SF9">
    <property type="entry name" value="4-HYDROXYPHENYLACETATE CATABOLISM PROTEIN"/>
    <property type="match status" value="1"/>
</dbReference>
<dbReference type="InterPro" id="IPR004183">
    <property type="entry name" value="Xdiol_dOase_suB"/>
</dbReference>
<evidence type="ECO:0000256" key="1">
    <source>
        <dbReference type="ARBA" id="ARBA00023002"/>
    </source>
</evidence>
<reference evidence="4 5" key="1">
    <citation type="submission" date="2023-07" db="EMBL/GenBank/DDBJ databases">
        <title>Comparative genomics of wheat-associated soil bacteria to identify genetic determinants of phenazine resistance.</title>
        <authorList>
            <person name="Mouncey N."/>
        </authorList>
    </citation>
    <scope>NUCLEOTIDE SEQUENCE [LARGE SCALE GENOMIC DNA]</scope>
    <source>
        <strain evidence="4 5">W4I19-2</strain>
    </source>
</reference>
<comment type="caution">
    <text evidence="4">The sequence shown here is derived from an EMBL/GenBank/DDBJ whole genome shotgun (WGS) entry which is preliminary data.</text>
</comment>
<dbReference type="SUPFAM" id="SSF53213">
    <property type="entry name" value="LigB-like"/>
    <property type="match status" value="1"/>
</dbReference>
<sequence>MGEIVGAGLLAHVPTIVLPEQERRKLNQGKEITLVTGLRQLREDVFARDDYDTVVVLDSHWATTVEFVVTAQRRRAGLFTSEELPRGMCRMPYDFPGDPELAENIEKFADRHGTWITAIEDDYLPVYYATINLWKFLGEGLPDKRWVTIGVCQTGDMEDHLRLGRALADGIAATPGRRVLLIASGALSHTFWPLRELRDHESSDPVHIRTPEAREADHERIAWFKEGRHDKVLDTMDEFWKYRPEAKFFHYLMMAGALGEQACVATARQYGEYENSIGTGQVHLWFDRPSDGWTGTAPAAAGPAHTPPGSLPDSRPTGGRTPHSHP</sequence>
<dbReference type="InterPro" id="IPR011984">
    <property type="entry name" value="HPCD"/>
</dbReference>
<feature type="region of interest" description="Disordered" evidence="2">
    <location>
        <begin position="293"/>
        <end position="326"/>
    </location>
</feature>
<organism evidence="4 5">
    <name type="scientific">Streptomyces achromogenes</name>
    <dbReference type="NCBI Taxonomy" id="67255"/>
    <lineage>
        <taxon>Bacteria</taxon>
        <taxon>Bacillati</taxon>
        <taxon>Actinomycetota</taxon>
        <taxon>Actinomycetes</taxon>
        <taxon>Kitasatosporales</taxon>
        <taxon>Streptomycetaceae</taxon>
        <taxon>Streptomyces</taxon>
    </lineage>
</organism>
<accession>A0ABU0QCA3</accession>
<gene>
    <name evidence="4" type="ORF">QFZ56_006769</name>
</gene>
<proteinExistence type="predicted"/>
<dbReference type="PANTHER" id="PTHR30096">
    <property type="entry name" value="4,5-DOPA DIOXYGENASE EXTRADIOL-LIKE PROTEIN"/>
    <property type="match status" value="1"/>
</dbReference>
<evidence type="ECO:0000313" key="5">
    <source>
        <dbReference type="Proteomes" id="UP001243364"/>
    </source>
</evidence>
<evidence type="ECO:0000313" key="4">
    <source>
        <dbReference type="EMBL" id="MDQ0687806.1"/>
    </source>
</evidence>
<dbReference type="GO" id="GO:0008687">
    <property type="term" value="F:3,4-dihydroxyphenylacetate 2,3-dioxygenase activity"/>
    <property type="evidence" value="ECO:0007669"/>
    <property type="project" value="UniProtKB-EC"/>
</dbReference>
<dbReference type="RefSeq" id="WP_307047936.1">
    <property type="nucleotide sequence ID" value="NZ_JAUSYA010000001.1"/>
</dbReference>
<dbReference type="Gene3D" id="3.40.830.10">
    <property type="entry name" value="LigB-like"/>
    <property type="match status" value="1"/>
</dbReference>
<dbReference type="CDD" id="cd07370">
    <property type="entry name" value="HPCD"/>
    <property type="match status" value="1"/>
</dbReference>